<organism evidence="5">
    <name type="scientific">Chromera velia CCMP2878</name>
    <dbReference type="NCBI Taxonomy" id="1169474"/>
    <lineage>
        <taxon>Eukaryota</taxon>
        <taxon>Sar</taxon>
        <taxon>Alveolata</taxon>
        <taxon>Colpodellida</taxon>
        <taxon>Chromeraceae</taxon>
        <taxon>Chromera</taxon>
    </lineage>
</organism>
<dbReference type="GO" id="GO:0005789">
    <property type="term" value="C:endoplasmic reticulum membrane"/>
    <property type="evidence" value="ECO:0007669"/>
    <property type="project" value="TreeGrafter"/>
</dbReference>
<dbReference type="InterPro" id="IPR000195">
    <property type="entry name" value="Rab-GAP-TBC_dom"/>
</dbReference>
<dbReference type="EMBL" id="CDMZ01000391">
    <property type="protein sequence ID" value="CEM13246.1"/>
    <property type="molecule type" value="Genomic_DNA"/>
</dbReference>
<dbReference type="GO" id="GO:0005096">
    <property type="term" value="F:GTPase activator activity"/>
    <property type="evidence" value="ECO:0007669"/>
    <property type="project" value="UniProtKB-KW"/>
</dbReference>
<evidence type="ECO:0000313" key="5">
    <source>
        <dbReference type="EMBL" id="CEM13246.1"/>
    </source>
</evidence>
<dbReference type="PANTHER" id="PTHR20913">
    <property type="entry name" value="TBC1 DOMAIN FAMILY MEMBER 20/GTPASE"/>
    <property type="match status" value="1"/>
</dbReference>
<dbReference type="Pfam" id="PF00566">
    <property type="entry name" value="RabGAP-TBC"/>
    <property type="match status" value="1"/>
</dbReference>
<keyword evidence="3" id="KW-1133">Transmembrane helix</keyword>
<evidence type="ECO:0000259" key="4">
    <source>
        <dbReference type="PROSITE" id="PS50086"/>
    </source>
</evidence>
<keyword evidence="3" id="KW-0472">Membrane</keyword>
<dbReference type="SUPFAM" id="SSF47923">
    <property type="entry name" value="Ypt/Rab-GAP domain of gyp1p"/>
    <property type="match status" value="1"/>
</dbReference>
<protein>
    <recommendedName>
        <fullName evidence="4">Rab-GAP TBC domain-containing protein</fullName>
    </recommendedName>
</protein>
<dbReference type="PANTHER" id="PTHR20913:SF7">
    <property type="entry name" value="RE60063P"/>
    <property type="match status" value="1"/>
</dbReference>
<reference evidence="5" key="1">
    <citation type="submission" date="2014-11" db="EMBL/GenBank/DDBJ databases">
        <authorList>
            <person name="Otto D Thomas"/>
            <person name="Naeem Raeece"/>
        </authorList>
    </citation>
    <scope>NUCLEOTIDE SEQUENCE</scope>
</reference>
<feature type="transmembrane region" description="Helical" evidence="3">
    <location>
        <begin position="444"/>
        <end position="467"/>
    </location>
</feature>
<evidence type="ECO:0000256" key="1">
    <source>
        <dbReference type="ARBA" id="ARBA00022468"/>
    </source>
</evidence>
<dbReference type="Gene3D" id="1.10.472.80">
    <property type="entry name" value="Ypt/Rab-GAP domain of gyp1p, domain 3"/>
    <property type="match status" value="1"/>
</dbReference>
<dbReference type="SMART" id="SM00164">
    <property type="entry name" value="TBC"/>
    <property type="match status" value="1"/>
</dbReference>
<proteinExistence type="predicted"/>
<dbReference type="AlphaFoldDB" id="A0A0G4FID2"/>
<evidence type="ECO:0000256" key="2">
    <source>
        <dbReference type="SAM" id="MobiDB-lite"/>
    </source>
</evidence>
<sequence length="499" mass="55880">MREEFLRLQEHAFQADGFMDTALRRRVWPVLLGLPRGGASASVHWRDWRREAVDAKEWHPDSRQVVLDVQRSLFTWDVHENLQPAVRERMRTDLFDMVLAVLSRHGCRLKYCQGFHEVCSLFLHLFGPDTGFRVAERFSLFFVSDVLGAPFGQSVSVLLRLMSLLLERVEPEVSGLLSGSGADCNFAVPWIVTFWCHNITTASKVARVFDCILVSHPLFPVFLSAAAVRRQRGPLLALLEEVQKGTPRCDPADLFGDVHRILLGINWDSEPLEELLSSARHMMENEFPPDALLRLARRRRPPAPGTDAYGMPRPTPSTDPLPFAPALHFPHVWMRGSGASSVEVVPDCHGRNEACVGRCLAWRKRQQQGAQEAGSAEGGGTRTQRATDKGGNLEGETDHGEEGRRRRSVSVLVPPIYRSPPAWNTETKGSGFSKRSILAASLRLSFFGSLLAGVIAFTAAGCFWTRLDETERSSWLRFVCRACTESLQTWTDLVSKLVI</sequence>
<gene>
    <name evidence="5" type="ORF">Cvel_17153</name>
</gene>
<dbReference type="InterPro" id="IPR035969">
    <property type="entry name" value="Rab-GAP_TBC_sf"/>
</dbReference>
<evidence type="ECO:0000256" key="3">
    <source>
        <dbReference type="SAM" id="Phobius"/>
    </source>
</evidence>
<dbReference type="Gene3D" id="1.10.8.1310">
    <property type="match status" value="1"/>
</dbReference>
<dbReference type="GO" id="GO:0006888">
    <property type="term" value="P:endoplasmic reticulum to Golgi vesicle-mediated transport"/>
    <property type="evidence" value="ECO:0007669"/>
    <property type="project" value="TreeGrafter"/>
</dbReference>
<dbReference type="InterPro" id="IPR045913">
    <property type="entry name" value="TBC20/Gyp8-like"/>
</dbReference>
<feature type="region of interest" description="Disordered" evidence="2">
    <location>
        <begin position="370"/>
        <end position="407"/>
    </location>
</feature>
<name>A0A0G4FID2_9ALVE</name>
<dbReference type="PROSITE" id="PS50086">
    <property type="entry name" value="TBC_RABGAP"/>
    <property type="match status" value="1"/>
</dbReference>
<keyword evidence="3" id="KW-0812">Transmembrane</keyword>
<feature type="domain" description="Rab-GAP TBC" evidence="4">
    <location>
        <begin position="18"/>
        <end position="216"/>
    </location>
</feature>
<accession>A0A0G4FID2</accession>
<dbReference type="VEuPathDB" id="CryptoDB:Cvel_17153"/>
<keyword evidence="1" id="KW-0343">GTPase activation</keyword>